<dbReference type="Proteomes" id="UP000823631">
    <property type="component" value="Unassembled WGS sequence"/>
</dbReference>
<protein>
    <submittedName>
        <fullName evidence="2">Uncharacterized protein</fullName>
    </submittedName>
</protein>
<reference evidence="2" key="1">
    <citation type="submission" date="2020-10" db="EMBL/GenBank/DDBJ databases">
        <authorList>
            <person name="Gilroy R."/>
        </authorList>
    </citation>
    <scope>NUCLEOTIDE SEQUENCE</scope>
    <source>
        <strain evidence="2">17213</strain>
    </source>
</reference>
<name>A0A9D9DEZ0_9GAMM</name>
<accession>A0A9D9DEZ0</accession>
<organism evidence="2 3">
    <name type="scientific">Candidatus Avisuccinivibrio stercorigallinarum</name>
    <dbReference type="NCBI Taxonomy" id="2840704"/>
    <lineage>
        <taxon>Bacteria</taxon>
        <taxon>Pseudomonadati</taxon>
        <taxon>Pseudomonadota</taxon>
        <taxon>Gammaproteobacteria</taxon>
        <taxon>Aeromonadales</taxon>
        <taxon>Succinivibrionaceae</taxon>
        <taxon>Succinivibrionaceae incertae sedis</taxon>
        <taxon>Candidatus Avisuccinivibrio</taxon>
    </lineage>
</organism>
<gene>
    <name evidence="2" type="ORF">IAB19_07125</name>
</gene>
<evidence type="ECO:0000313" key="3">
    <source>
        <dbReference type="Proteomes" id="UP000823631"/>
    </source>
</evidence>
<evidence type="ECO:0000256" key="1">
    <source>
        <dbReference type="SAM" id="MobiDB-lite"/>
    </source>
</evidence>
<feature type="region of interest" description="Disordered" evidence="1">
    <location>
        <begin position="1"/>
        <end position="23"/>
    </location>
</feature>
<evidence type="ECO:0000313" key="2">
    <source>
        <dbReference type="EMBL" id="MBO8416131.1"/>
    </source>
</evidence>
<comment type="caution">
    <text evidence="2">The sequence shown here is derived from an EMBL/GenBank/DDBJ whole genome shotgun (WGS) entry which is preliminary data.</text>
</comment>
<sequence>MGDKTTTGRPKGRPKGSYARGTPHCGRLVISCTEQEEAIIRDLAKLKGRSISRYIVELSLEKYEQLASQGILPPLETALKALAKEAPAVEGSTAQAAAAADSADSSGS</sequence>
<dbReference type="AlphaFoldDB" id="A0A9D9DEZ0"/>
<reference evidence="2" key="2">
    <citation type="journal article" date="2021" name="PeerJ">
        <title>Extensive microbial diversity within the chicken gut microbiome revealed by metagenomics and culture.</title>
        <authorList>
            <person name="Gilroy R."/>
            <person name="Ravi A."/>
            <person name="Getino M."/>
            <person name="Pursley I."/>
            <person name="Horton D.L."/>
            <person name="Alikhan N.F."/>
            <person name="Baker D."/>
            <person name="Gharbi K."/>
            <person name="Hall N."/>
            <person name="Watson M."/>
            <person name="Adriaenssens E.M."/>
            <person name="Foster-Nyarko E."/>
            <person name="Jarju S."/>
            <person name="Secka A."/>
            <person name="Antonio M."/>
            <person name="Oren A."/>
            <person name="Chaudhuri R.R."/>
            <person name="La Ragione R."/>
            <person name="Hildebrand F."/>
            <person name="Pallen M.J."/>
        </authorList>
    </citation>
    <scope>NUCLEOTIDE SEQUENCE</scope>
    <source>
        <strain evidence="2">17213</strain>
    </source>
</reference>
<dbReference type="EMBL" id="JADINH010000150">
    <property type="protein sequence ID" value="MBO8416131.1"/>
    <property type="molecule type" value="Genomic_DNA"/>
</dbReference>
<proteinExistence type="predicted"/>